<keyword evidence="1" id="KW-1133">Transmembrane helix</keyword>
<feature type="transmembrane region" description="Helical" evidence="1">
    <location>
        <begin position="36"/>
        <end position="59"/>
    </location>
</feature>
<keyword evidence="1" id="KW-0812">Transmembrane</keyword>
<keyword evidence="1" id="KW-0472">Membrane</keyword>
<evidence type="ECO:0000313" key="2">
    <source>
        <dbReference type="EMBL" id="KAL3820374.1"/>
    </source>
</evidence>
<keyword evidence="3" id="KW-1185">Reference proteome</keyword>
<protein>
    <submittedName>
        <fullName evidence="2">Uncharacterized protein</fullName>
    </submittedName>
</protein>
<comment type="caution">
    <text evidence="2">The sequence shown here is derived from an EMBL/GenBank/DDBJ whole genome shotgun (WGS) entry which is preliminary data.</text>
</comment>
<dbReference type="Proteomes" id="UP001634393">
    <property type="component" value="Unassembled WGS sequence"/>
</dbReference>
<proteinExistence type="predicted"/>
<dbReference type="AlphaFoldDB" id="A0ABD3S7A9"/>
<dbReference type="EMBL" id="JBJXBP010000007">
    <property type="protein sequence ID" value="KAL3820374.1"/>
    <property type="molecule type" value="Genomic_DNA"/>
</dbReference>
<name>A0ABD3S7A9_9LAMI</name>
<accession>A0ABD3S7A9</accession>
<evidence type="ECO:0000313" key="3">
    <source>
        <dbReference type="Proteomes" id="UP001634393"/>
    </source>
</evidence>
<evidence type="ECO:0000256" key="1">
    <source>
        <dbReference type="SAM" id="Phobius"/>
    </source>
</evidence>
<sequence length="75" mass="8625">MANIIKATHFCSFLFPPLITFFFKSIHILIINNNHISSLSLILPQFCTYISTICFYSLFQKGGVFLFGADFIWVI</sequence>
<feature type="transmembrane region" description="Helical" evidence="1">
    <location>
        <begin position="12"/>
        <end position="30"/>
    </location>
</feature>
<gene>
    <name evidence="2" type="ORF">ACJIZ3_006279</name>
</gene>
<organism evidence="2 3">
    <name type="scientific">Penstemon smallii</name>
    <dbReference type="NCBI Taxonomy" id="265156"/>
    <lineage>
        <taxon>Eukaryota</taxon>
        <taxon>Viridiplantae</taxon>
        <taxon>Streptophyta</taxon>
        <taxon>Embryophyta</taxon>
        <taxon>Tracheophyta</taxon>
        <taxon>Spermatophyta</taxon>
        <taxon>Magnoliopsida</taxon>
        <taxon>eudicotyledons</taxon>
        <taxon>Gunneridae</taxon>
        <taxon>Pentapetalae</taxon>
        <taxon>asterids</taxon>
        <taxon>lamiids</taxon>
        <taxon>Lamiales</taxon>
        <taxon>Plantaginaceae</taxon>
        <taxon>Cheloneae</taxon>
        <taxon>Penstemon</taxon>
    </lineage>
</organism>
<reference evidence="2 3" key="1">
    <citation type="submission" date="2024-12" db="EMBL/GenBank/DDBJ databases">
        <title>The unique morphological basis and parallel evolutionary history of personate flowers in Penstemon.</title>
        <authorList>
            <person name="Depatie T.H."/>
            <person name="Wessinger C.A."/>
        </authorList>
    </citation>
    <scope>NUCLEOTIDE SEQUENCE [LARGE SCALE GENOMIC DNA]</scope>
    <source>
        <strain evidence="2">WTNN_2</strain>
        <tissue evidence="2">Leaf</tissue>
    </source>
</reference>